<sequence>MKKTHAPLVFVLAFVLVAGWSVQAQGWSRGGFDGRDSGAEWDGGGFSGSWAAIFNGAPTEEACRECHENLQIFPRLEFLNPDKHHLLLGQQIPQSTVAPNGQVGGVYDCFSCHAVEQFGDVFQVITVRDCLQCHTRRTVTGSPRSSNVHHLRDIRRHYSCGDCHDFGGRRGR</sequence>
<dbReference type="Gene3D" id="3.90.10.10">
    <property type="entry name" value="Cytochrome C3"/>
    <property type="match status" value="1"/>
</dbReference>
<dbReference type="Proteomes" id="UP000182146">
    <property type="component" value="Unassembled WGS sequence"/>
</dbReference>
<dbReference type="EMBL" id="FNGU01000003">
    <property type="protein sequence ID" value="SDM05241.1"/>
    <property type="molecule type" value="Genomic_DNA"/>
</dbReference>
<dbReference type="SUPFAM" id="SSF48695">
    <property type="entry name" value="Multiheme cytochromes"/>
    <property type="match status" value="1"/>
</dbReference>
<name>A0A1G9Q3D3_9BACT</name>
<gene>
    <name evidence="1" type="ORF">SAMN05660860_01801</name>
</gene>
<dbReference type="STRING" id="392333.SAMN05660860_01801"/>
<organism evidence="1 2">
    <name type="scientific">Geoalkalibacter ferrihydriticus</name>
    <dbReference type="NCBI Taxonomy" id="392333"/>
    <lineage>
        <taxon>Bacteria</taxon>
        <taxon>Pseudomonadati</taxon>
        <taxon>Thermodesulfobacteriota</taxon>
        <taxon>Desulfuromonadia</taxon>
        <taxon>Desulfuromonadales</taxon>
        <taxon>Geoalkalibacteraceae</taxon>
        <taxon>Geoalkalibacter</taxon>
    </lineage>
</organism>
<evidence type="ECO:0000313" key="2">
    <source>
        <dbReference type="Proteomes" id="UP000182146"/>
    </source>
</evidence>
<dbReference type="InterPro" id="IPR036280">
    <property type="entry name" value="Multihaem_cyt_sf"/>
</dbReference>
<dbReference type="AlphaFoldDB" id="A0A1G9Q3D3"/>
<dbReference type="RefSeq" id="WP_139172089.1">
    <property type="nucleotide sequence ID" value="NZ_FNGU01000003.1"/>
</dbReference>
<evidence type="ECO:0000313" key="1">
    <source>
        <dbReference type="EMBL" id="SDM05241.1"/>
    </source>
</evidence>
<protein>
    <submittedName>
        <fullName evidence="1">Uncharacterized protein</fullName>
    </submittedName>
</protein>
<reference evidence="1 2" key="1">
    <citation type="submission" date="2016-10" db="EMBL/GenBank/DDBJ databases">
        <authorList>
            <person name="de Groot N.N."/>
        </authorList>
    </citation>
    <scope>NUCLEOTIDE SEQUENCE [LARGE SCALE GENOMIC DNA]</scope>
    <source>
        <strain evidence="1 2">DSM 17813</strain>
    </source>
</reference>
<accession>A0A1G9Q3D3</accession>
<proteinExistence type="predicted"/>